<protein>
    <recommendedName>
        <fullName evidence="4">Secreted protein</fullName>
    </recommendedName>
</protein>
<name>A0ABS5A743_9PSEU</name>
<evidence type="ECO:0000313" key="3">
    <source>
        <dbReference type="Proteomes" id="UP001519363"/>
    </source>
</evidence>
<comment type="caution">
    <text evidence="2">The sequence shown here is derived from an EMBL/GenBank/DDBJ whole genome shotgun (WGS) entry which is preliminary data.</text>
</comment>
<evidence type="ECO:0008006" key="4">
    <source>
        <dbReference type="Google" id="ProtNLM"/>
    </source>
</evidence>
<proteinExistence type="predicted"/>
<dbReference type="RefSeq" id="WP_086782368.1">
    <property type="nucleotide sequence ID" value="NZ_JAGIOO010000001.1"/>
</dbReference>
<sequence>MSAKVRLAAVALAAGAALAGLPGVAAADTGNYTVSSQNVNHTYWYRWYLDLPAEVHQEGLRYFSNDTDVQMCTAEWDRGTLYRIQGYAPRSGKQPASSETDAIVDCRYFLA</sequence>
<dbReference type="Proteomes" id="UP001519363">
    <property type="component" value="Unassembled WGS sequence"/>
</dbReference>
<evidence type="ECO:0000256" key="1">
    <source>
        <dbReference type="SAM" id="SignalP"/>
    </source>
</evidence>
<organism evidence="2 3">
    <name type="scientific">Crossiella equi</name>
    <dbReference type="NCBI Taxonomy" id="130796"/>
    <lineage>
        <taxon>Bacteria</taxon>
        <taxon>Bacillati</taxon>
        <taxon>Actinomycetota</taxon>
        <taxon>Actinomycetes</taxon>
        <taxon>Pseudonocardiales</taxon>
        <taxon>Pseudonocardiaceae</taxon>
        <taxon>Crossiella</taxon>
    </lineage>
</organism>
<accession>A0ABS5A743</accession>
<gene>
    <name evidence="2" type="ORF">JOF53_001003</name>
</gene>
<reference evidence="2 3" key="1">
    <citation type="submission" date="2021-03" db="EMBL/GenBank/DDBJ databases">
        <title>Sequencing the genomes of 1000 actinobacteria strains.</title>
        <authorList>
            <person name="Klenk H.-P."/>
        </authorList>
    </citation>
    <scope>NUCLEOTIDE SEQUENCE [LARGE SCALE GENOMIC DNA]</scope>
    <source>
        <strain evidence="2 3">DSM 44580</strain>
    </source>
</reference>
<keyword evidence="3" id="KW-1185">Reference proteome</keyword>
<keyword evidence="1" id="KW-0732">Signal</keyword>
<feature type="chain" id="PRO_5047251600" description="Secreted protein" evidence="1">
    <location>
        <begin position="28"/>
        <end position="111"/>
    </location>
</feature>
<feature type="signal peptide" evidence="1">
    <location>
        <begin position="1"/>
        <end position="27"/>
    </location>
</feature>
<evidence type="ECO:0000313" key="2">
    <source>
        <dbReference type="EMBL" id="MBP2472131.1"/>
    </source>
</evidence>
<dbReference type="EMBL" id="JAGIOO010000001">
    <property type="protein sequence ID" value="MBP2472131.1"/>
    <property type="molecule type" value="Genomic_DNA"/>
</dbReference>